<comment type="caution">
    <text evidence="2">The sequence shown here is derived from an EMBL/GenBank/DDBJ whole genome shotgun (WGS) entry which is preliminary data.</text>
</comment>
<gene>
    <name evidence="2" type="ORF">GGR90_001663</name>
</gene>
<dbReference type="RefSeq" id="WP_167920974.1">
    <property type="nucleotide sequence ID" value="NZ_JAATIT010000002.1"/>
</dbReference>
<accession>A0A7X5XRA9</accession>
<feature type="domain" description="Restriction endonuclease type IV Mrr" evidence="1">
    <location>
        <begin position="131"/>
        <end position="243"/>
    </location>
</feature>
<evidence type="ECO:0000313" key="3">
    <source>
        <dbReference type="Proteomes" id="UP000535078"/>
    </source>
</evidence>
<dbReference type="Pfam" id="PF04471">
    <property type="entry name" value="Mrr_cat"/>
    <property type="match status" value="1"/>
</dbReference>
<dbReference type="GO" id="GO:0003677">
    <property type="term" value="F:DNA binding"/>
    <property type="evidence" value="ECO:0007669"/>
    <property type="project" value="InterPro"/>
</dbReference>
<proteinExistence type="predicted"/>
<dbReference type="GO" id="GO:0009307">
    <property type="term" value="P:DNA restriction-modification system"/>
    <property type="evidence" value="ECO:0007669"/>
    <property type="project" value="InterPro"/>
</dbReference>
<dbReference type="InterPro" id="IPR007560">
    <property type="entry name" value="Restrct_endonuc_IV_Mrr"/>
</dbReference>
<dbReference type="GO" id="GO:0004519">
    <property type="term" value="F:endonuclease activity"/>
    <property type="evidence" value="ECO:0007669"/>
    <property type="project" value="InterPro"/>
</dbReference>
<sequence length="270" mass="29984">MDFTGADTMTSAIDANLYSNPDSDPSGPWLASDLTVTGIRPLQIFELLGSFPPTGRSWRYTRDRTEVLIEEERIAAKPRGLPFLKRYVHELAQTLPHEKESATELLAFPDIIRDFSASLAKRLAVCPGDLSNFEWRDLERALAAAFEGIGFQTRLTRPAKDGGFDIELYLGAKIYLVEVKHWSAPSQVGIGMVTHFAEVVAMRASDRGLFLSSSGFRNSLLSQRMEIAPAQVALGDGRKIIGLCQRYLESVQGVWQPATDLSELLFLDTF</sequence>
<evidence type="ECO:0000259" key="1">
    <source>
        <dbReference type="Pfam" id="PF04471"/>
    </source>
</evidence>
<evidence type="ECO:0000313" key="2">
    <source>
        <dbReference type="EMBL" id="NJB89488.1"/>
    </source>
</evidence>
<dbReference type="InterPro" id="IPR011856">
    <property type="entry name" value="tRNA_endonuc-like_dom_sf"/>
</dbReference>
<dbReference type="AlphaFoldDB" id="A0A7X5XRA9"/>
<name>A0A7X5XRA9_9SPHN</name>
<organism evidence="2 3">
    <name type="scientific">Sphingopyxis italica</name>
    <dbReference type="NCBI Taxonomy" id="1129133"/>
    <lineage>
        <taxon>Bacteria</taxon>
        <taxon>Pseudomonadati</taxon>
        <taxon>Pseudomonadota</taxon>
        <taxon>Alphaproteobacteria</taxon>
        <taxon>Sphingomonadales</taxon>
        <taxon>Sphingomonadaceae</taxon>
        <taxon>Sphingopyxis</taxon>
    </lineage>
</organism>
<dbReference type="Proteomes" id="UP000535078">
    <property type="component" value="Unassembled WGS sequence"/>
</dbReference>
<dbReference type="SUPFAM" id="SSF52980">
    <property type="entry name" value="Restriction endonuclease-like"/>
    <property type="match status" value="1"/>
</dbReference>
<keyword evidence="3" id="KW-1185">Reference proteome</keyword>
<reference evidence="2 3" key="1">
    <citation type="submission" date="2020-03" db="EMBL/GenBank/DDBJ databases">
        <title>Genomic Encyclopedia of Type Strains, Phase IV (KMG-IV): sequencing the most valuable type-strain genomes for metagenomic binning, comparative biology and taxonomic classification.</title>
        <authorList>
            <person name="Goeker M."/>
        </authorList>
    </citation>
    <scope>NUCLEOTIDE SEQUENCE [LARGE SCALE GENOMIC DNA]</scope>
    <source>
        <strain evidence="2 3">DSM 25229</strain>
    </source>
</reference>
<dbReference type="EMBL" id="JAATIT010000002">
    <property type="protein sequence ID" value="NJB89488.1"/>
    <property type="molecule type" value="Genomic_DNA"/>
</dbReference>
<protein>
    <recommendedName>
        <fullName evidence="1">Restriction endonuclease type IV Mrr domain-containing protein</fullName>
    </recommendedName>
</protein>
<dbReference type="InterPro" id="IPR011335">
    <property type="entry name" value="Restrct_endonuc-II-like"/>
</dbReference>
<dbReference type="Gene3D" id="3.40.1350.10">
    <property type="match status" value="1"/>
</dbReference>